<dbReference type="InterPro" id="IPR018484">
    <property type="entry name" value="FGGY_N"/>
</dbReference>
<proteinExistence type="inferred from homology"/>
<dbReference type="GO" id="GO:0019150">
    <property type="term" value="F:D-ribulokinase activity"/>
    <property type="evidence" value="ECO:0007669"/>
    <property type="project" value="TreeGrafter"/>
</dbReference>
<comment type="similarity">
    <text evidence="1">Belongs to the FGGY kinase family.</text>
</comment>
<dbReference type="OrthoDB" id="9805576at2"/>
<dbReference type="PIRSF" id="PIRSF000538">
    <property type="entry name" value="GlpK"/>
    <property type="match status" value="1"/>
</dbReference>
<evidence type="ECO:0000256" key="2">
    <source>
        <dbReference type="ARBA" id="ARBA00022679"/>
    </source>
</evidence>
<dbReference type="GO" id="GO:0019321">
    <property type="term" value="P:pentose metabolic process"/>
    <property type="evidence" value="ECO:0007669"/>
    <property type="project" value="TreeGrafter"/>
</dbReference>
<dbReference type="EMBL" id="MCRJ01000010">
    <property type="protein sequence ID" value="ODN71969.1"/>
    <property type="molecule type" value="Genomic_DNA"/>
</dbReference>
<dbReference type="SUPFAM" id="SSF53067">
    <property type="entry name" value="Actin-like ATPase domain"/>
    <property type="match status" value="2"/>
</dbReference>
<feature type="compositionally biased region" description="Low complexity" evidence="4">
    <location>
        <begin position="537"/>
        <end position="546"/>
    </location>
</feature>
<dbReference type="InterPro" id="IPR006003">
    <property type="entry name" value="FGGY_RbtK-like"/>
</dbReference>
<dbReference type="Pfam" id="PF02782">
    <property type="entry name" value="FGGY_C"/>
    <property type="match status" value="1"/>
</dbReference>
<dbReference type="NCBIfam" id="TIGR01315">
    <property type="entry name" value="5C_CHO_kinase"/>
    <property type="match status" value="1"/>
</dbReference>
<evidence type="ECO:0000313" key="7">
    <source>
        <dbReference type="EMBL" id="ODN71969.1"/>
    </source>
</evidence>
<comment type="caution">
    <text evidence="7">The sequence shown here is derived from an EMBL/GenBank/DDBJ whole genome shotgun (WGS) entry which is preliminary data.</text>
</comment>
<feature type="domain" description="Carbohydrate kinase FGGY C-terminal" evidence="6">
    <location>
        <begin position="277"/>
        <end position="475"/>
    </location>
</feature>
<dbReference type="InterPro" id="IPR043129">
    <property type="entry name" value="ATPase_NBD"/>
</dbReference>
<evidence type="ECO:0000313" key="8">
    <source>
        <dbReference type="Proteomes" id="UP000094622"/>
    </source>
</evidence>
<keyword evidence="3 7" id="KW-0418">Kinase</keyword>
<evidence type="ECO:0000256" key="1">
    <source>
        <dbReference type="ARBA" id="ARBA00009156"/>
    </source>
</evidence>
<feature type="domain" description="Carbohydrate kinase FGGY N-terminal" evidence="5">
    <location>
        <begin position="6"/>
        <end position="261"/>
    </location>
</feature>
<feature type="region of interest" description="Disordered" evidence="4">
    <location>
        <begin position="526"/>
        <end position="546"/>
    </location>
</feature>
<dbReference type="Pfam" id="PF00370">
    <property type="entry name" value="FGGY_N"/>
    <property type="match status" value="1"/>
</dbReference>
<protein>
    <submittedName>
        <fullName evidence="7">Ribulokinase</fullName>
        <ecNumber evidence="7">2.7.1.16</ecNumber>
    </submittedName>
</protein>
<dbReference type="AlphaFoldDB" id="A0A1E3H6K5"/>
<accession>A0A1E3H6K5</accession>
<dbReference type="EC" id="2.7.1.16" evidence="7"/>
<evidence type="ECO:0000259" key="5">
    <source>
        <dbReference type="Pfam" id="PF00370"/>
    </source>
</evidence>
<dbReference type="Gene3D" id="3.30.420.40">
    <property type="match status" value="1"/>
</dbReference>
<dbReference type="GO" id="GO:0005737">
    <property type="term" value="C:cytoplasm"/>
    <property type="evidence" value="ECO:0007669"/>
    <property type="project" value="TreeGrafter"/>
</dbReference>
<dbReference type="Proteomes" id="UP000094622">
    <property type="component" value="Unassembled WGS sequence"/>
</dbReference>
<keyword evidence="8" id="KW-1185">Reference proteome</keyword>
<dbReference type="PANTHER" id="PTHR43435">
    <property type="entry name" value="RIBULOKINASE"/>
    <property type="match status" value="1"/>
</dbReference>
<organism evidence="7 8">
    <name type="scientific">Methylobrevis pamukkalensis</name>
    <dbReference type="NCBI Taxonomy" id="1439726"/>
    <lineage>
        <taxon>Bacteria</taxon>
        <taxon>Pseudomonadati</taxon>
        <taxon>Pseudomonadota</taxon>
        <taxon>Alphaproteobacteria</taxon>
        <taxon>Hyphomicrobiales</taxon>
        <taxon>Pleomorphomonadaceae</taxon>
        <taxon>Methylobrevis</taxon>
    </lineage>
</organism>
<name>A0A1E3H6K5_9HYPH</name>
<dbReference type="Gene3D" id="1.20.58.2240">
    <property type="match status" value="1"/>
</dbReference>
<dbReference type="PANTHER" id="PTHR43435:SF4">
    <property type="entry name" value="FGGY CARBOHYDRATE KINASE DOMAIN-CONTAINING PROTEIN"/>
    <property type="match status" value="1"/>
</dbReference>
<dbReference type="InterPro" id="IPR018485">
    <property type="entry name" value="FGGY_C"/>
</dbReference>
<reference evidence="7 8" key="1">
    <citation type="submission" date="2016-07" db="EMBL/GenBank/DDBJ databases">
        <title>Draft Genome Sequence of Methylobrevis pamukkalensis PK2.</title>
        <authorList>
            <person name="Vasilenko O.V."/>
            <person name="Doronina N.V."/>
            <person name="Shmareva M.N."/>
            <person name="Tarlachkov S.V."/>
            <person name="Mustakhimov I."/>
            <person name="Trotsenko Y.A."/>
        </authorList>
    </citation>
    <scope>NUCLEOTIDE SEQUENCE [LARGE SCALE GENOMIC DNA]</scope>
    <source>
        <strain evidence="7 8">PK2</strain>
    </source>
</reference>
<dbReference type="RefSeq" id="WP_069305820.1">
    <property type="nucleotide sequence ID" value="NZ_MCRJ01000010.1"/>
</dbReference>
<sequence length="546" mass="57415">MKPGLVCAVDVGTRSARAGIFTAAGDLLGRAEHPISVFLGPAGEGEHDSEEIWAAVSAAVRAALRLAGASPGDVAGISFDATCSLVALDRTGAPLSVSASGLANRDTIAWFDHRAGAEAAQCTATGHRVLDHVGGVMSPEMATPKLAWLKRHMPRTWERLGYVFDLTDYLTFRASASPARSQGTLAAKWTYLAHEPAGWCHDYLAAVGLADLIEKAGLPARATVVGNDLGPLTPRAARDLGLTRACRVGTGMIDAHAGTLGLLGGHVDDPGIAHQFALVAGTSSCIAFLSPVPRGGPGVWGPYLGAALPGHWLGEAGQSATGALLDHVIRLHSAGGEPDRMMHRRIGTRIDELRAREGAAFARRLHVLPDFHGNRFPHADPDALGVVSGLTMDASFDDLCRLYYRTAVAIALGVRQILDVLEARGVRADRLHLAGGHARSPLLRELYADATGRPLVIAEGDGVLAGTAMAAATAAGLHPDLARAATAMARPGRERRPDPVAARQLDRDYAVFLRMQDHRREIDARLRAAEAEDDSEAASAKAASRA</sequence>
<keyword evidence="2 7" id="KW-0808">Transferase</keyword>
<dbReference type="PATRIC" id="fig|1439726.3.peg.740"/>
<evidence type="ECO:0000256" key="4">
    <source>
        <dbReference type="SAM" id="MobiDB-lite"/>
    </source>
</evidence>
<evidence type="ECO:0000259" key="6">
    <source>
        <dbReference type="Pfam" id="PF02782"/>
    </source>
</evidence>
<dbReference type="GO" id="GO:0008741">
    <property type="term" value="F:ribulokinase activity"/>
    <property type="evidence" value="ECO:0007669"/>
    <property type="project" value="UniProtKB-EC"/>
</dbReference>
<gene>
    <name evidence="7" type="primary">araB_1</name>
    <name evidence="7" type="ORF">A6302_00702</name>
</gene>
<dbReference type="CDD" id="cd07782">
    <property type="entry name" value="ASKHA_NBD_FGGY_D-RBK"/>
    <property type="match status" value="1"/>
</dbReference>
<evidence type="ECO:0000256" key="3">
    <source>
        <dbReference type="ARBA" id="ARBA00022777"/>
    </source>
</evidence>
<dbReference type="InterPro" id="IPR000577">
    <property type="entry name" value="Carb_kinase_FGGY"/>
</dbReference>